<proteinExistence type="inferred from homology"/>
<accession>A0AAV9IIG0</accession>
<comment type="subcellular location">
    <subcellularLocation>
        <location evidence="1">Endoplasmic reticulum membrane</location>
        <topology evidence="1">Single-pass membrane protein</topology>
    </subcellularLocation>
</comment>
<dbReference type="InterPro" id="IPR016482">
    <property type="entry name" value="SecG/Sec61-beta/Sbh"/>
</dbReference>
<dbReference type="GO" id="GO:0006886">
    <property type="term" value="P:intracellular protein transport"/>
    <property type="evidence" value="ECO:0007669"/>
    <property type="project" value="InterPro"/>
</dbReference>
<dbReference type="InterPro" id="IPR030671">
    <property type="entry name" value="Sec61-beta/Sbh"/>
</dbReference>
<comment type="caution">
    <text evidence="12">The sequence shown here is derived from an EMBL/GenBank/DDBJ whole genome shotgun (WGS) entry which is preliminary data.</text>
</comment>
<dbReference type="EMBL" id="JANCYU010000047">
    <property type="protein sequence ID" value="KAK4527038.1"/>
    <property type="molecule type" value="Genomic_DNA"/>
</dbReference>
<keyword evidence="7 11" id="KW-1133">Transmembrane helix</keyword>
<keyword evidence="6" id="KW-0653">Protein transport</keyword>
<feature type="transmembrane region" description="Helical" evidence="11">
    <location>
        <begin position="50"/>
        <end position="72"/>
    </location>
</feature>
<keyword evidence="9 11" id="KW-0472">Membrane</keyword>
<evidence type="ECO:0000256" key="3">
    <source>
        <dbReference type="ARBA" id="ARBA00022448"/>
    </source>
</evidence>
<reference evidence="12 13" key="1">
    <citation type="submission" date="2022-07" db="EMBL/GenBank/DDBJ databases">
        <title>Genome-wide signatures of adaptation to extreme environments.</title>
        <authorList>
            <person name="Cho C.H."/>
            <person name="Yoon H.S."/>
        </authorList>
    </citation>
    <scope>NUCLEOTIDE SEQUENCE [LARGE SCALE GENOMIC DNA]</scope>
    <source>
        <strain evidence="12 13">108.79 E11</strain>
    </source>
</reference>
<dbReference type="AlphaFoldDB" id="A0AAV9IIG0"/>
<evidence type="ECO:0000256" key="9">
    <source>
        <dbReference type="ARBA" id="ARBA00023136"/>
    </source>
</evidence>
<sequence length="77" mass="8379">MSTQNAVGSANLRRRNTASRSSGLTSSGTSTSRNYFSARLYSDEAPGLRVGPTSVMVFSFVFIAFVVVLHVWSKFRG</sequence>
<organism evidence="12 13">
    <name type="scientific">Galdieria yellowstonensis</name>
    <dbReference type="NCBI Taxonomy" id="3028027"/>
    <lineage>
        <taxon>Eukaryota</taxon>
        <taxon>Rhodophyta</taxon>
        <taxon>Bangiophyceae</taxon>
        <taxon>Galdieriales</taxon>
        <taxon>Galdieriaceae</taxon>
        <taxon>Galdieria</taxon>
    </lineage>
</organism>
<dbReference type="GO" id="GO:0005784">
    <property type="term" value="C:Sec61 translocon complex"/>
    <property type="evidence" value="ECO:0007669"/>
    <property type="project" value="InterPro"/>
</dbReference>
<evidence type="ECO:0000256" key="1">
    <source>
        <dbReference type="ARBA" id="ARBA00004389"/>
    </source>
</evidence>
<gene>
    <name evidence="12" type="ORF">GAYE_SCF34G4959</name>
</gene>
<dbReference type="PANTHER" id="PTHR13509">
    <property type="entry name" value="SEC61 SUBUNIT BETA"/>
    <property type="match status" value="1"/>
</dbReference>
<evidence type="ECO:0000256" key="5">
    <source>
        <dbReference type="ARBA" id="ARBA00022824"/>
    </source>
</evidence>
<name>A0AAV9IIG0_9RHOD</name>
<keyword evidence="3" id="KW-0813">Transport</keyword>
<feature type="region of interest" description="Disordered" evidence="10">
    <location>
        <begin position="1"/>
        <end position="32"/>
    </location>
</feature>
<evidence type="ECO:0000313" key="13">
    <source>
        <dbReference type="Proteomes" id="UP001300502"/>
    </source>
</evidence>
<evidence type="ECO:0008006" key="14">
    <source>
        <dbReference type="Google" id="ProtNLM"/>
    </source>
</evidence>
<evidence type="ECO:0000256" key="2">
    <source>
        <dbReference type="ARBA" id="ARBA00006103"/>
    </source>
</evidence>
<dbReference type="Pfam" id="PF03911">
    <property type="entry name" value="Sec61_beta"/>
    <property type="match status" value="1"/>
</dbReference>
<keyword evidence="8" id="KW-0811">Translocation</keyword>
<evidence type="ECO:0000256" key="8">
    <source>
        <dbReference type="ARBA" id="ARBA00023010"/>
    </source>
</evidence>
<evidence type="ECO:0000256" key="6">
    <source>
        <dbReference type="ARBA" id="ARBA00022927"/>
    </source>
</evidence>
<feature type="compositionally biased region" description="Low complexity" evidence="10">
    <location>
        <begin position="19"/>
        <end position="32"/>
    </location>
</feature>
<evidence type="ECO:0000256" key="7">
    <source>
        <dbReference type="ARBA" id="ARBA00022989"/>
    </source>
</evidence>
<keyword evidence="5" id="KW-0256">Endoplasmic reticulum</keyword>
<evidence type="ECO:0000256" key="11">
    <source>
        <dbReference type="SAM" id="Phobius"/>
    </source>
</evidence>
<comment type="similarity">
    <text evidence="2">Belongs to the SEC61-beta family.</text>
</comment>
<keyword evidence="13" id="KW-1185">Reference proteome</keyword>
<evidence type="ECO:0000313" key="12">
    <source>
        <dbReference type="EMBL" id="KAK4527038.1"/>
    </source>
</evidence>
<evidence type="ECO:0000256" key="10">
    <source>
        <dbReference type="SAM" id="MobiDB-lite"/>
    </source>
</evidence>
<evidence type="ECO:0000256" key="4">
    <source>
        <dbReference type="ARBA" id="ARBA00022692"/>
    </source>
</evidence>
<keyword evidence="4 11" id="KW-0812">Transmembrane</keyword>
<protein>
    <recommendedName>
        <fullName evidence="14">Protein transport protein Sec61 subunit beta</fullName>
    </recommendedName>
</protein>
<dbReference type="Proteomes" id="UP001300502">
    <property type="component" value="Unassembled WGS sequence"/>
</dbReference>